<evidence type="ECO:0000313" key="1">
    <source>
        <dbReference type="EMBL" id="SVA87201.1"/>
    </source>
</evidence>
<protein>
    <recommendedName>
        <fullName evidence="2">Phytanoyl-CoA dioxygenase</fullName>
    </recommendedName>
</protein>
<proteinExistence type="predicted"/>
<dbReference type="SUPFAM" id="SSF51197">
    <property type="entry name" value="Clavaminate synthase-like"/>
    <property type="match status" value="1"/>
</dbReference>
<name>A0A381ZE21_9ZZZZ</name>
<reference evidence="1" key="1">
    <citation type="submission" date="2018-05" db="EMBL/GenBank/DDBJ databases">
        <authorList>
            <person name="Lanie J.A."/>
            <person name="Ng W.-L."/>
            <person name="Kazmierczak K.M."/>
            <person name="Andrzejewski T.M."/>
            <person name="Davidsen T.M."/>
            <person name="Wayne K.J."/>
            <person name="Tettelin H."/>
            <person name="Glass J.I."/>
            <person name="Rusch D."/>
            <person name="Podicherti R."/>
            <person name="Tsui H.-C.T."/>
            <person name="Winkler M.E."/>
        </authorList>
    </citation>
    <scope>NUCLEOTIDE SEQUENCE</scope>
</reference>
<sequence length="53" mass="6090">MVTSAQAKHYREQGYLIVEDVFAESECAELRWRHTIGRRQPGLDGTRCPRTGI</sequence>
<organism evidence="1">
    <name type="scientific">marine metagenome</name>
    <dbReference type="NCBI Taxonomy" id="408172"/>
    <lineage>
        <taxon>unclassified sequences</taxon>
        <taxon>metagenomes</taxon>
        <taxon>ecological metagenomes</taxon>
    </lineage>
</organism>
<dbReference type="AlphaFoldDB" id="A0A381ZE21"/>
<dbReference type="Gene3D" id="2.60.120.620">
    <property type="entry name" value="q2cbj1_9rhob like domain"/>
    <property type="match status" value="1"/>
</dbReference>
<evidence type="ECO:0008006" key="2">
    <source>
        <dbReference type="Google" id="ProtNLM"/>
    </source>
</evidence>
<accession>A0A381ZE21</accession>
<feature type="non-terminal residue" evidence="1">
    <location>
        <position position="53"/>
    </location>
</feature>
<dbReference type="EMBL" id="UINC01020866">
    <property type="protein sequence ID" value="SVA87201.1"/>
    <property type="molecule type" value="Genomic_DNA"/>
</dbReference>
<gene>
    <name evidence="1" type="ORF">METZ01_LOCUS140055</name>
</gene>